<evidence type="ECO:0000256" key="5">
    <source>
        <dbReference type="ARBA" id="ARBA00022692"/>
    </source>
</evidence>
<dbReference type="Pfam" id="PF06965">
    <property type="entry name" value="Na_H_antiport_1"/>
    <property type="match status" value="1"/>
</dbReference>
<keyword evidence="6 11" id="KW-1133">Transmembrane helix</keyword>
<evidence type="ECO:0000256" key="11">
    <source>
        <dbReference type="HAMAP-Rule" id="MF_01844"/>
    </source>
</evidence>
<comment type="similarity">
    <text evidence="11">Belongs to the NhaA Na(+)/H(+) (TC 2.A.33) antiporter family.</text>
</comment>
<comment type="function">
    <text evidence="11">Na(+)/H(+) antiporter that extrudes sodium in exchange for external protons.</text>
</comment>
<dbReference type="HAMAP" id="MF_01844">
    <property type="entry name" value="NhaA"/>
    <property type="match status" value="1"/>
</dbReference>
<keyword evidence="4 11" id="KW-1003">Cell membrane</keyword>
<evidence type="ECO:0000256" key="9">
    <source>
        <dbReference type="ARBA" id="ARBA00023136"/>
    </source>
</evidence>
<comment type="catalytic activity">
    <reaction evidence="11">
        <text>Na(+)(in) + 2 H(+)(out) = Na(+)(out) + 2 H(+)(in)</text>
        <dbReference type="Rhea" id="RHEA:29251"/>
        <dbReference type="ChEBI" id="CHEBI:15378"/>
        <dbReference type="ChEBI" id="CHEBI:29101"/>
    </reaction>
</comment>
<keyword evidence="10 11" id="KW-0739">Sodium transport</keyword>
<feature type="transmembrane region" description="Helical" evidence="11">
    <location>
        <begin position="156"/>
        <end position="176"/>
    </location>
</feature>
<evidence type="ECO:0000256" key="7">
    <source>
        <dbReference type="ARBA" id="ARBA00023053"/>
    </source>
</evidence>
<feature type="transmembrane region" description="Helical" evidence="11">
    <location>
        <begin position="384"/>
        <end position="405"/>
    </location>
</feature>
<keyword evidence="13" id="KW-1185">Reference proteome</keyword>
<proteinExistence type="inferred from homology"/>
<evidence type="ECO:0000313" key="12">
    <source>
        <dbReference type="EMBL" id="GAA1676416.1"/>
    </source>
</evidence>
<evidence type="ECO:0000256" key="4">
    <source>
        <dbReference type="ARBA" id="ARBA00022475"/>
    </source>
</evidence>
<dbReference type="NCBIfam" id="TIGR00773">
    <property type="entry name" value="NhaA"/>
    <property type="match status" value="1"/>
</dbReference>
<keyword evidence="7 11" id="KW-0915">Sodium</keyword>
<evidence type="ECO:0000256" key="10">
    <source>
        <dbReference type="ARBA" id="ARBA00023201"/>
    </source>
</evidence>
<evidence type="ECO:0000256" key="6">
    <source>
        <dbReference type="ARBA" id="ARBA00022989"/>
    </source>
</evidence>
<dbReference type="PANTHER" id="PTHR30341">
    <property type="entry name" value="SODIUM ION/PROTON ANTIPORTER NHAA-RELATED"/>
    <property type="match status" value="1"/>
</dbReference>
<evidence type="ECO:0000256" key="2">
    <source>
        <dbReference type="ARBA" id="ARBA00022448"/>
    </source>
</evidence>
<feature type="transmembrane region" description="Helical" evidence="11">
    <location>
        <begin position="425"/>
        <end position="444"/>
    </location>
</feature>
<keyword evidence="9 11" id="KW-0472">Membrane</keyword>
<dbReference type="Proteomes" id="UP001499851">
    <property type="component" value="Unassembled WGS sequence"/>
</dbReference>
<feature type="transmembrane region" description="Helical" evidence="11">
    <location>
        <begin position="210"/>
        <end position="229"/>
    </location>
</feature>
<dbReference type="Gene3D" id="1.20.1530.10">
    <property type="entry name" value="Na+/H+ antiporter like domain"/>
    <property type="match status" value="1"/>
</dbReference>
<dbReference type="RefSeq" id="WP_344486418.1">
    <property type="nucleotide sequence ID" value="NZ_BAAAQF010000007.1"/>
</dbReference>
<feature type="transmembrane region" description="Helical" evidence="11">
    <location>
        <begin position="123"/>
        <end position="144"/>
    </location>
</feature>
<evidence type="ECO:0000313" key="13">
    <source>
        <dbReference type="Proteomes" id="UP001499851"/>
    </source>
</evidence>
<keyword evidence="8 11" id="KW-0406">Ion transport</keyword>
<accession>A0ABN2GT55</accession>
<reference evidence="12 13" key="1">
    <citation type="journal article" date="2019" name="Int. J. Syst. Evol. Microbiol.">
        <title>The Global Catalogue of Microorganisms (GCM) 10K type strain sequencing project: providing services to taxonomists for standard genome sequencing and annotation.</title>
        <authorList>
            <consortium name="The Broad Institute Genomics Platform"/>
            <consortium name="The Broad Institute Genome Sequencing Center for Infectious Disease"/>
            <person name="Wu L."/>
            <person name="Ma J."/>
        </authorList>
    </citation>
    <scope>NUCLEOTIDE SEQUENCE [LARGE SCALE GENOMIC DNA]</scope>
    <source>
        <strain evidence="12 13">JCM 16001</strain>
    </source>
</reference>
<comment type="subcellular location">
    <subcellularLocation>
        <location evidence="1">Cell inner membrane</location>
        <topology evidence="1">Multi-pass membrane protein</topology>
    </subcellularLocation>
    <subcellularLocation>
        <location evidence="11">Cell membrane</location>
        <topology evidence="11">Multi-pass membrane protein</topology>
    </subcellularLocation>
</comment>
<feature type="transmembrane region" description="Helical" evidence="11">
    <location>
        <begin position="42"/>
        <end position="59"/>
    </location>
</feature>
<feature type="transmembrane region" description="Helical" evidence="11">
    <location>
        <begin position="235"/>
        <end position="265"/>
    </location>
</feature>
<keyword evidence="2 11" id="KW-0813">Transport</keyword>
<feature type="transmembrane region" description="Helical" evidence="11">
    <location>
        <begin position="317"/>
        <end position="337"/>
    </location>
</feature>
<feature type="transmembrane region" description="Helical" evidence="11">
    <location>
        <begin position="182"/>
        <end position="203"/>
    </location>
</feature>
<dbReference type="InterPro" id="IPR023171">
    <property type="entry name" value="Na/H_antiporter_dom_sf"/>
</dbReference>
<evidence type="ECO:0000256" key="1">
    <source>
        <dbReference type="ARBA" id="ARBA00004429"/>
    </source>
</evidence>
<gene>
    <name evidence="12" type="primary">nhaA_2</name>
    <name evidence="11" type="synonym">nhaA</name>
    <name evidence="12" type="ORF">GCM10009830_23870</name>
</gene>
<protein>
    <recommendedName>
        <fullName evidence="11">Na(+)/H(+) antiporter NhaA</fullName>
    </recommendedName>
    <alternativeName>
        <fullName evidence="11">Sodium/proton antiporter NhaA</fullName>
    </alternativeName>
</protein>
<dbReference type="InterPro" id="IPR004670">
    <property type="entry name" value="NhaA"/>
</dbReference>
<evidence type="ECO:0000256" key="8">
    <source>
        <dbReference type="ARBA" id="ARBA00023065"/>
    </source>
</evidence>
<name>A0ABN2GT55_9ACTN</name>
<keyword evidence="3 11" id="KW-0050">Antiport</keyword>
<comment type="caution">
    <text evidence="12">The sequence shown here is derived from an EMBL/GenBank/DDBJ whole genome shotgun (WGS) entry which is preliminary data.</text>
</comment>
<feature type="transmembrane region" description="Helical" evidence="11">
    <location>
        <begin position="349"/>
        <end position="372"/>
    </location>
</feature>
<dbReference type="EMBL" id="BAAAQF010000007">
    <property type="protein sequence ID" value="GAA1676416.1"/>
    <property type="molecule type" value="Genomic_DNA"/>
</dbReference>
<organism evidence="12 13">
    <name type="scientific">Glycomyces endophyticus</name>
    <dbReference type="NCBI Taxonomy" id="480996"/>
    <lineage>
        <taxon>Bacteria</taxon>
        <taxon>Bacillati</taxon>
        <taxon>Actinomycetota</taxon>
        <taxon>Actinomycetes</taxon>
        <taxon>Glycomycetales</taxon>
        <taxon>Glycomycetaceae</taxon>
        <taxon>Glycomyces</taxon>
    </lineage>
</organism>
<sequence length="476" mass="50306">MTLPEEPWKSDIWRNRPAFLYSRRPIARYVGRPAAEFLKIEPAAGVVLVFCAVLAMAWANSPWSASYDAVWNLDVTFTFGDFALHHTLRDWINDGLMAVFFFVVGLEIKSEIVSGELSSPRNAVTPIAAAFGGMAVPALVYAALNAGGPGAHGWGIPMATDIAFAVGVLALFGSRIPSPARIFLLTLAIVDDLGAIAVIAVFYTEDLSSSWLLAAAALTALAVLMRMLNVSSGPVYLVIGVLLWVAMLESGVHATIAGVIMGLIISAKPLLDPAVVHEEAQELAKEGLTVEETERLIKLTRDAQPPSERIQHQHHRFSSFLVLPLFALANAGVPLSADVVDAALGSTVTLGIVLGLVLGKTAGITLTTWIVVKLGLGRMPRGTRWPLLAAIAAVAGIGFTVALFITELAFHGDRSLTYEGKMGVLAASLLAAVLGGLAVHLTALRTPQEDDSDPVLEGASEAGLGLADCISRATRP</sequence>
<evidence type="ECO:0000256" key="3">
    <source>
        <dbReference type="ARBA" id="ARBA00022449"/>
    </source>
</evidence>
<keyword evidence="5 11" id="KW-0812">Transmembrane</keyword>
<dbReference type="PANTHER" id="PTHR30341:SF0">
    <property type="entry name" value="NA(+)_H(+) ANTIPORTER NHAA"/>
    <property type="match status" value="1"/>
</dbReference>